<accession>A0A7S2E1K4</accession>
<sequence>MATSVTAIRSLRFSKHAVPTRRSFFASSTDHTNLLKNAKVHCLTQDDGTQKYVMAADGMDVETVKTVPQLHLARLFRDGSTIYGAKVVNRVLGKPVEVCGPLVEAALKDAGNQPRALSTLHGLTDWVAKGVDDNETAEKFFSFNIEEIDAIKKMIEKHAMIKDDYVYNAGKKGIELLAEEFIQKGLGDEASLYQSKGGQFFSIDHRGDTSEYADASFGAMAVFKF</sequence>
<gene>
    <name evidence="1" type="ORF">HTAM1171_LOCUS1040</name>
</gene>
<evidence type="ECO:0000313" key="1">
    <source>
        <dbReference type="EMBL" id="CAD9469826.1"/>
    </source>
</evidence>
<name>A0A7S2E1K4_9STRA</name>
<proteinExistence type="predicted"/>
<protein>
    <submittedName>
        <fullName evidence="1">Uncharacterized protein</fullName>
    </submittedName>
</protein>
<dbReference type="EMBL" id="HBGV01001665">
    <property type="protein sequence ID" value="CAD9469826.1"/>
    <property type="molecule type" value="Transcribed_RNA"/>
</dbReference>
<dbReference type="AlphaFoldDB" id="A0A7S2E1K4"/>
<reference evidence="1" key="1">
    <citation type="submission" date="2021-01" db="EMBL/GenBank/DDBJ databases">
        <authorList>
            <person name="Corre E."/>
            <person name="Pelletier E."/>
            <person name="Niang G."/>
            <person name="Scheremetjew M."/>
            <person name="Finn R."/>
            <person name="Kale V."/>
            <person name="Holt S."/>
            <person name="Cochrane G."/>
            <person name="Meng A."/>
            <person name="Brown T."/>
            <person name="Cohen L."/>
        </authorList>
    </citation>
    <scope>NUCLEOTIDE SEQUENCE</scope>
    <source>
        <strain evidence="1">CCMP826</strain>
    </source>
</reference>
<organism evidence="1">
    <name type="scientific">Helicotheca tamesis</name>
    <dbReference type="NCBI Taxonomy" id="374047"/>
    <lineage>
        <taxon>Eukaryota</taxon>
        <taxon>Sar</taxon>
        <taxon>Stramenopiles</taxon>
        <taxon>Ochrophyta</taxon>
        <taxon>Bacillariophyta</taxon>
        <taxon>Mediophyceae</taxon>
        <taxon>Lithodesmiophycidae</taxon>
        <taxon>Lithodesmiales</taxon>
        <taxon>Lithodesmiaceae</taxon>
        <taxon>Helicotheca</taxon>
    </lineage>
</organism>